<dbReference type="PROSITE" id="PS50885">
    <property type="entry name" value="HAMP"/>
    <property type="match status" value="1"/>
</dbReference>
<dbReference type="InterPro" id="IPR004090">
    <property type="entry name" value="Chemotax_Me-accpt_rcpt"/>
</dbReference>
<evidence type="ECO:0000313" key="10">
    <source>
        <dbReference type="Proteomes" id="UP000244934"/>
    </source>
</evidence>
<dbReference type="SMART" id="SM00283">
    <property type="entry name" value="MA"/>
    <property type="match status" value="1"/>
</dbReference>
<keyword evidence="2" id="KW-0488">Methylation</keyword>
<dbReference type="SUPFAM" id="SSF58104">
    <property type="entry name" value="Methyl-accepting chemotaxis protein (MCP) signaling domain"/>
    <property type="match status" value="1"/>
</dbReference>
<dbReference type="InterPro" id="IPR003660">
    <property type="entry name" value="HAMP_dom"/>
</dbReference>
<evidence type="ECO:0000256" key="4">
    <source>
        <dbReference type="ARBA" id="ARBA00029447"/>
    </source>
</evidence>
<feature type="transmembrane region" description="Helical" evidence="6">
    <location>
        <begin position="353"/>
        <end position="375"/>
    </location>
</feature>
<evidence type="ECO:0000259" key="7">
    <source>
        <dbReference type="PROSITE" id="PS50111"/>
    </source>
</evidence>
<comment type="subcellular location">
    <subcellularLocation>
        <location evidence="1">Membrane</location>
    </subcellularLocation>
</comment>
<dbReference type="CDD" id="cd06225">
    <property type="entry name" value="HAMP"/>
    <property type="match status" value="1"/>
</dbReference>
<dbReference type="EMBL" id="ONZI01000001">
    <property type="protein sequence ID" value="SPJ32657.1"/>
    <property type="molecule type" value="Genomic_DNA"/>
</dbReference>
<dbReference type="InterPro" id="IPR004089">
    <property type="entry name" value="MCPsignal_dom"/>
</dbReference>
<dbReference type="GO" id="GO:0007165">
    <property type="term" value="P:signal transduction"/>
    <property type="evidence" value="ECO:0007669"/>
    <property type="project" value="UniProtKB-KW"/>
</dbReference>
<dbReference type="PRINTS" id="PR00260">
    <property type="entry name" value="CHEMTRNSDUCR"/>
</dbReference>
<feature type="domain" description="HAMP" evidence="8">
    <location>
        <begin position="377"/>
        <end position="431"/>
    </location>
</feature>
<sequence>MMQFKSIRTFVTITAGACLLAVVVVLVLYSLVAMTRAQQQTASRTEVQLNESIEARLQALGRAQASEISVRLDKALQTAEELAQTNAMMARGSDGAAEISIDRRDMSRIVRQRVIDNPELLDAFIGWEPSAFDNDADHQGQTALGYGENGRFMPWWYRTETGSVEVLGLGDTMESTKAQANGVREGEYYLCPRETKRACVIDPAPYDYNGNTILVTSFNAPILVNGTFRGSAGVDLSLAFIQGMLVEANQGLYNGAGSIALVSTNGTIVGYSGNAQSPGKPAGQFFNADTAQQLISGSDRSIMTTAGDDLSLQLPVTIGDQARWQLMLRVPKSAVYADFKALQQELADQQRQALLAMTLVGILISALGLGAIWMVGRRIARPLKFLAERMRQIANGDGDLTQRLPVMGRDEPAQLAEAFNSFVDRMETVLIDIRDSSHSVQLAAAEISSGSHDLSRRTENTAANLEESAAAMEQLTSTVEHSATSTKEANGLAHEAASMARGGGKQMSSVVATMSRIRETSGKIESIVDVIEGIAFQTNLLALNASVEAARAGEHGRGFAVVAQEVRNLANRSAQAATDIKTLITTSSHETVSGAELVNAASQAMGEIVERVGRVSTVIEELSRATSEQSTGIGQVNQAITQLDDMTQQNAALVEQSAAAAESLSQQAQRLSTTVGAFRLSGHSVS</sequence>
<dbReference type="FunFam" id="1.10.287.950:FF:000001">
    <property type="entry name" value="Methyl-accepting chemotaxis sensory transducer"/>
    <property type="match status" value="1"/>
</dbReference>
<evidence type="ECO:0000256" key="2">
    <source>
        <dbReference type="ARBA" id="ARBA00022481"/>
    </source>
</evidence>
<dbReference type="CDD" id="cd11386">
    <property type="entry name" value="MCP_signal"/>
    <property type="match status" value="1"/>
</dbReference>
<comment type="similarity">
    <text evidence="4">Belongs to the methyl-accepting chemotaxis (MCP) protein family.</text>
</comment>
<dbReference type="GO" id="GO:0006935">
    <property type="term" value="P:chemotaxis"/>
    <property type="evidence" value="ECO:0007669"/>
    <property type="project" value="InterPro"/>
</dbReference>
<dbReference type="PANTHER" id="PTHR43531:SF14">
    <property type="entry name" value="METHYL-ACCEPTING CHEMOTAXIS PROTEIN I-RELATED"/>
    <property type="match status" value="1"/>
</dbReference>
<dbReference type="PROSITE" id="PS50111">
    <property type="entry name" value="CHEMOTAXIS_TRANSDUC_2"/>
    <property type="match status" value="1"/>
</dbReference>
<dbReference type="InterPro" id="IPR051310">
    <property type="entry name" value="MCP_chemotaxis"/>
</dbReference>
<dbReference type="Pfam" id="PF00672">
    <property type="entry name" value="HAMP"/>
    <property type="match status" value="1"/>
</dbReference>
<dbReference type="GO" id="GO:0004888">
    <property type="term" value="F:transmembrane signaling receptor activity"/>
    <property type="evidence" value="ECO:0007669"/>
    <property type="project" value="InterPro"/>
</dbReference>
<keyword evidence="6" id="KW-0812">Transmembrane</keyword>
<evidence type="ECO:0000256" key="5">
    <source>
        <dbReference type="PROSITE-ProRule" id="PRU00284"/>
    </source>
</evidence>
<proteinExistence type="inferred from homology"/>
<feature type="domain" description="Methyl-accepting transducer" evidence="7">
    <location>
        <begin position="436"/>
        <end position="665"/>
    </location>
</feature>
<evidence type="ECO:0000256" key="1">
    <source>
        <dbReference type="ARBA" id="ARBA00004370"/>
    </source>
</evidence>
<dbReference type="CDD" id="cd12913">
    <property type="entry name" value="PDC1_MCP_like"/>
    <property type="match status" value="1"/>
</dbReference>
<protein>
    <submittedName>
        <fullName evidence="9">Methyl-accepting chemotaxis protein McpU</fullName>
    </submittedName>
</protein>
<evidence type="ECO:0000256" key="6">
    <source>
        <dbReference type="SAM" id="Phobius"/>
    </source>
</evidence>
<keyword evidence="3 5" id="KW-0807">Transducer</keyword>
<dbReference type="Gene3D" id="1.10.287.950">
    <property type="entry name" value="Methyl-accepting chemotaxis protein"/>
    <property type="match status" value="1"/>
</dbReference>
<dbReference type="PANTHER" id="PTHR43531">
    <property type="entry name" value="PROTEIN ICFG"/>
    <property type="match status" value="1"/>
</dbReference>
<dbReference type="RefSeq" id="WP_243409095.1">
    <property type="nucleotide sequence ID" value="NZ_ONZI01000001.1"/>
</dbReference>
<dbReference type="Pfam" id="PF00015">
    <property type="entry name" value="MCPsignal"/>
    <property type="match status" value="1"/>
</dbReference>
<dbReference type="SMART" id="SM00304">
    <property type="entry name" value="HAMP"/>
    <property type="match status" value="1"/>
</dbReference>
<accession>A0A2R8CID0</accession>
<organism evidence="9 10">
    <name type="scientific">Kushneria phyllosphaerae</name>
    <dbReference type="NCBI Taxonomy" id="2100822"/>
    <lineage>
        <taxon>Bacteria</taxon>
        <taxon>Pseudomonadati</taxon>
        <taxon>Pseudomonadota</taxon>
        <taxon>Gammaproteobacteria</taxon>
        <taxon>Oceanospirillales</taxon>
        <taxon>Halomonadaceae</taxon>
        <taxon>Kushneria</taxon>
    </lineage>
</organism>
<evidence type="ECO:0000313" key="9">
    <source>
        <dbReference type="EMBL" id="SPJ32657.1"/>
    </source>
</evidence>
<keyword evidence="10" id="KW-1185">Reference proteome</keyword>
<evidence type="ECO:0000256" key="3">
    <source>
        <dbReference type="ARBA" id="ARBA00023224"/>
    </source>
</evidence>
<dbReference type="Gene3D" id="3.30.450.20">
    <property type="entry name" value="PAS domain"/>
    <property type="match status" value="1"/>
</dbReference>
<evidence type="ECO:0000259" key="8">
    <source>
        <dbReference type="PROSITE" id="PS50885"/>
    </source>
</evidence>
<reference evidence="10" key="1">
    <citation type="submission" date="2018-03" db="EMBL/GenBank/DDBJ databases">
        <authorList>
            <person name="Navarro De La Torre S."/>
        </authorList>
    </citation>
    <scope>NUCLEOTIDE SEQUENCE [LARGE SCALE GENOMIC DNA]</scope>
    <source>
        <strain evidence="10">EAod3</strain>
    </source>
</reference>
<gene>
    <name evidence="9" type="primary">mcpU_1</name>
    <name evidence="9" type="ORF">KSP9073_00658</name>
</gene>
<dbReference type="GO" id="GO:0005886">
    <property type="term" value="C:plasma membrane"/>
    <property type="evidence" value="ECO:0007669"/>
    <property type="project" value="TreeGrafter"/>
</dbReference>
<dbReference type="AlphaFoldDB" id="A0A2R8CID0"/>
<keyword evidence="6" id="KW-1133">Transmembrane helix</keyword>
<keyword evidence="6" id="KW-0472">Membrane</keyword>
<dbReference type="Proteomes" id="UP000244934">
    <property type="component" value="Unassembled WGS sequence"/>
</dbReference>
<name>A0A2R8CID0_9GAMM</name>